<evidence type="ECO:0000313" key="2">
    <source>
        <dbReference type="Proteomes" id="UP000199601"/>
    </source>
</evidence>
<dbReference type="Proteomes" id="UP000199601">
    <property type="component" value="Unassembled WGS sequence"/>
</dbReference>
<reference evidence="2" key="1">
    <citation type="submission" date="2015-03" db="EMBL/GenBank/DDBJ databases">
        <authorList>
            <person name="Urmite Genomes"/>
        </authorList>
    </citation>
    <scope>NUCLEOTIDE SEQUENCE [LARGE SCALE GENOMIC DNA]</scope>
    <source>
        <strain evidence="2">CSUR P1344</strain>
    </source>
</reference>
<dbReference type="EMBL" id="CTEC01000001">
    <property type="protein sequence ID" value="CQD03668.1"/>
    <property type="molecule type" value="Genomic_DNA"/>
</dbReference>
<evidence type="ECO:0000313" key="1">
    <source>
        <dbReference type="EMBL" id="CQD03668.1"/>
    </source>
</evidence>
<proteinExistence type="predicted"/>
<gene>
    <name evidence="1" type="ORF">BN000_00616</name>
</gene>
<name>A0A0U1CYX3_9MYCO</name>
<accession>A0A0U1CYX3</accession>
<keyword evidence="2" id="KW-1185">Reference proteome</keyword>
<organism evidence="1 2">
    <name type="scientific">Mycobacterium europaeum</name>
    <dbReference type="NCBI Taxonomy" id="761804"/>
    <lineage>
        <taxon>Bacteria</taxon>
        <taxon>Bacillati</taxon>
        <taxon>Actinomycetota</taxon>
        <taxon>Actinomycetes</taxon>
        <taxon>Mycobacteriales</taxon>
        <taxon>Mycobacteriaceae</taxon>
        <taxon>Mycobacterium</taxon>
        <taxon>Mycobacterium simiae complex</taxon>
    </lineage>
</organism>
<dbReference type="RefSeq" id="WP_090418284.1">
    <property type="nucleotide sequence ID" value="NZ_CTEC01000001.1"/>
</dbReference>
<dbReference type="AlphaFoldDB" id="A0A0U1CYX3"/>
<protein>
    <submittedName>
        <fullName evidence="1">Uncharacterized protein</fullName>
    </submittedName>
</protein>
<sequence length="137" mass="14209">MATTTEMIEATGVDVVTAADIADIEIPVLAGVQRQGDVLVRPAIGILATTGVPATGTPVVRGESGGNTHAIYAADGPVYCDLSTPSARSLCVALLSVPEGSTAYLGHPEHGYMGIAPGSYEIRRQREMAEEIRMVAD</sequence>